<proteinExistence type="predicted"/>
<reference evidence="2 3" key="3">
    <citation type="journal article" date="2015" name="Genome Announc.">
        <title>Draft Genome Sequence of the Archiascomycetous Yeast Saitoella complicata.</title>
        <authorList>
            <person name="Yamauchi K."/>
            <person name="Kondo S."/>
            <person name="Hamamoto M."/>
            <person name="Takahashi Y."/>
            <person name="Ogura Y."/>
            <person name="Hayashi T."/>
            <person name="Nishida H."/>
        </authorList>
    </citation>
    <scope>NUCLEOTIDE SEQUENCE [LARGE SCALE GENOMIC DNA]</scope>
    <source>
        <strain evidence="2 3">NRRL Y-17804</strain>
    </source>
</reference>
<dbReference type="AlphaFoldDB" id="A0A0E9NA01"/>
<reference evidence="2 3" key="2">
    <citation type="journal article" date="2014" name="J. Gen. Appl. Microbiol.">
        <title>The early diverging ascomycetous budding yeast Saitoella complicata has three histone deacetylases belonging to the Clr6, Hos2, and Rpd3 lineages.</title>
        <authorList>
            <person name="Nishida H."/>
            <person name="Matsumoto T."/>
            <person name="Kondo S."/>
            <person name="Hamamoto M."/>
            <person name="Yoshikawa H."/>
        </authorList>
    </citation>
    <scope>NUCLEOTIDE SEQUENCE [LARGE SCALE GENOMIC DNA]</scope>
    <source>
        <strain evidence="2 3">NRRL Y-17804</strain>
    </source>
</reference>
<dbReference type="Proteomes" id="UP000033140">
    <property type="component" value="Unassembled WGS sequence"/>
</dbReference>
<dbReference type="GO" id="GO:0016491">
    <property type="term" value="F:oxidoreductase activity"/>
    <property type="evidence" value="ECO:0007669"/>
    <property type="project" value="InterPro"/>
</dbReference>
<dbReference type="InterPro" id="IPR036291">
    <property type="entry name" value="NAD(P)-bd_dom_sf"/>
</dbReference>
<evidence type="ECO:0000313" key="3">
    <source>
        <dbReference type="Proteomes" id="UP000033140"/>
    </source>
</evidence>
<dbReference type="Gene3D" id="3.40.50.720">
    <property type="entry name" value="NAD(P)-binding Rossmann-like Domain"/>
    <property type="match status" value="1"/>
</dbReference>
<dbReference type="CDD" id="cd08267">
    <property type="entry name" value="MDR1"/>
    <property type="match status" value="1"/>
</dbReference>
<dbReference type="InterPro" id="IPR020843">
    <property type="entry name" value="ER"/>
</dbReference>
<dbReference type="Pfam" id="PF08240">
    <property type="entry name" value="ADH_N"/>
    <property type="match status" value="1"/>
</dbReference>
<evidence type="ECO:0000313" key="2">
    <source>
        <dbReference type="EMBL" id="GAO46717.1"/>
    </source>
</evidence>
<feature type="domain" description="Enoyl reductase (ER)" evidence="1">
    <location>
        <begin position="115"/>
        <end position="450"/>
    </location>
</feature>
<comment type="caution">
    <text evidence="2">The sequence shown here is derived from an EMBL/GenBank/DDBJ whole genome shotgun (WGS) entry which is preliminary data.</text>
</comment>
<dbReference type="EMBL" id="BACD03000005">
    <property type="protein sequence ID" value="GAO46717.1"/>
    <property type="molecule type" value="Genomic_DNA"/>
</dbReference>
<dbReference type="GO" id="GO:0005739">
    <property type="term" value="C:mitochondrion"/>
    <property type="evidence" value="ECO:0007669"/>
    <property type="project" value="TreeGrafter"/>
</dbReference>
<evidence type="ECO:0000259" key="1">
    <source>
        <dbReference type="SMART" id="SM00829"/>
    </source>
</evidence>
<dbReference type="InterPro" id="IPR011032">
    <property type="entry name" value="GroES-like_sf"/>
</dbReference>
<protein>
    <recommendedName>
        <fullName evidence="1">Enoyl reductase (ER) domain-containing protein</fullName>
    </recommendedName>
</protein>
<organism evidence="2 3">
    <name type="scientific">Saitoella complicata (strain BCRC 22490 / CBS 7301 / JCM 7358 / NBRC 10748 / NRRL Y-17804)</name>
    <dbReference type="NCBI Taxonomy" id="698492"/>
    <lineage>
        <taxon>Eukaryota</taxon>
        <taxon>Fungi</taxon>
        <taxon>Dikarya</taxon>
        <taxon>Ascomycota</taxon>
        <taxon>Taphrinomycotina</taxon>
        <taxon>Taphrinomycotina incertae sedis</taxon>
        <taxon>Saitoella</taxon>
    </lineage>
</organism>
<dbReference type="PANTHER" id="PTHR11695:SF294">
    <property type="entry name" value="RETICULON-4-INTERACTING PROTEIN 1, MITOCHONDRIAL"/>
    <property type="match status" value="1"/>
</dbReference>
<dbReference type="SUPFAM" id="SSF50129">
    <property type="entry name" value="GroES-like"/>
    <property type="match status" value="1"/>
</dbReference>
<gene>
    <name evidence="2" type="ORF">G7K_0939-t1</name>
</gene>
<dbReference type="OMA" id="THENLEC"/>
<name>A0A0E9NA01_SAICN</name>
<sequence>MRADNLISPGPSGFNDMIRSASVRTGTIRLQLSTRVESLQRHIRHLQCGPLGDGTNFIRAGAIYPAGQHPSPLSPRFCSTYLTMPNDTSNGISTASAPGADLPSTYRAYTFHSHGDPADVLFLTTLPLKLPSPTQVLIKVHTCALNPISSKLMVASWLPIVQLPCTPELDCSGTVVVVGKEVRCVRVGDAVYGFVGLMEQIREGRGTFGTYALLEMCRVSKLPRGMKMEEAAGLGATGSIALQSLIDDGKLEQGQRVFVNGASGGIGSMAIQIAKGIVGKTGFVLGSCDFARGCTVIELGGDDVIDYTNSPTRLIDDLRSRYSKPNQHFDLILDTVGVDELYGRCCAYLKPTGKYITFGADASSMTDSIDMLATMFSSMARPRQHPSAPREFLYSQLKPTREKFERLNRMVEEGKLRVLVDSKHSFGKREEVLDGYEILMSRNASGKVVVTM</sequence>
<dbReference type="InterPro" id="IPR013154">
    <property type="entry name" value="ADH-like_N"/>
</dbReference>
<accession>A0A0E9NA01</accession>
<dbReference type="InterPro" id="IPR050700">
    <property type="entry name" value="YIM1/Zinc_Alcohol_DH_Fams"/>
</dbReference>
<dbReference type="PANTHER" id="PTHR11695">
    <property type="entry name" value="ALCOHOL DEHYDROGENASE RELATED"/>
    <property type="match status" value="1"/>
</dbReference>
<keyword evidence="3" id="KW-1185">Reference proteome</keyword>
<dbReference type="SUPFAM" id="SSF51735">
    <property type="entry name" value="NAD(P)-binding Rossmann-fold domains"/>
    <property type="match status" value="1"/>
</dbReference>
<dbReference type="Gene3D" id="3.90.180.10">
    <property type="entry name" value="Medium-chain alcohol dehydrogenases, catalytic domain"/>
    <property type="match status" value="1"/>
</dbReference>
<reference evidence="2 3" key="1">
    <citation type="journal article" date="2011" name="J. Gen. Appl. Microbiol.">
        <title>Draft genome sequencing of the enigmatic yeast Saitoella complicata.</title>
        <authorList>
            <person name="Nishida H."/>
            <person name="Hamamoto M."/>
            <person name="Sugiyama J."/>
        </authorList>
    </citation>
    <scope>NUCLEOTIDE SEQUENCE [LARGE SCALE GENOMIC DNA]</scope>
    <source>
        <strain evidence="2 3">NRRL Y-17804</strain>
    </source>
</reference>
<dbReference type="Pfam" id="PF13602">
    <property type="entry name" value="ADH_zinc_N_2"/>
    <property type="match status" value="1"/>
</dbReference>
<dbReference type="STRING" id="698492.A0A0E9NA01"/>
<dbReference type="SMART" id="SM00829">
    <property type="entry name" value="PKS_ER"/>
    <property type="match status" value="1"/>
</dbReference>